<reference evidence="1 2" key="1">
    <citation type="journal article" date="2021" name="Nat. Plants">
        <title>The Taxus genome provides insights into paclitaxel biosynthesis.</title>
        <authorList>
            <person name="Xiong X."/>
            <person name="Gou J."/>
            <person name="Liao Q."/>
            <person name="Li Y."/>
            <person name="Zhou Q."/>
            <person name="Bi G."/>
            <person name="Li C."/>
            <person name="Du R."/>
            <person name="Wang X."/>
            <person name="Sun T."/>
            <person name="Guo L."/>
            <person name="Liang H."/>
            <person name="Lu P."/>
            <person name="Wu Y."/>
            <person name="Zhang Z."/>
            <person name="Ro D.K."/>
            <person name="Shang Y."/>
            <person name="Huang S."/>
            <person name="Yan J."/>
        </authorList>
    </citation>
    <scope>NUCLEOTIDE SEQUENCE [LARGE SCALE GENOMIC DNA]</scope>
    <source>
        <strain evidence="1">Ta-2019</strain>
    </source>
</reference>
<dbReference type="Proteomes" id="UP000824469">
    <property type="component" value="Unassembled WGS sequence"/>
</dbReference>
<keyword evidence="2" id="KW-1185">Reference proteome</keyword>
<feature type="non-terminal residue" evidence="1">
    <location>
        <position position="63"/>
    </location>
</feature>
<sequence length="63" mass="7078">METSRSVPPIKSYVGQPIPPHPLQLKLRFPEKVSQSSDPTVVSDFADDIFDPVLNKKSKSLRE</sequence>
<dbReference type="AlphaFoldDB" id="A0AA38CC30"/>
<gene>
    <name evidence="1" type="ORF">KI387_038417</name>
</gene>
<name>A0AA38CC30_TAXCH</name>
<proteinExistence type="predicted"/>
<accession>A0AA38CC30</accession>
<evidence type="ECO:0000313" key="1">
    <source>
        <dbReference type="EMBL" id="KAH9294829.1"/>
    </source>
</evidence>
<organism evidence="1 2">
    <name type="scientific">Taxus chinensis</name>
    <name type="common">Chinese yew</name>
    <name type="synonym">Taxus wallichiana var. chinensis</name>
    <dbReference type="NCBI Taxonomy" id="29808"/>
    <lineage>
        <taxon>Eukaryota</taxon>
        <taxon>Viridiplantae</taxon>
        <taxon>Streptophyta</taxon>
        <taxon>Embryophyta</taxon>
        <taxon>Tracheophyta</taxon>
        <taxon>Spermatophyta</taxon>
        <taxon>Pinopsida</taxon>
        <taxon>Pinidae</taxon>
        <taxon>Conifers II</taxon>
        <taxon>Cupressales</taxon>
        <taxon>Taxaceae</taxon>
        <taxon>Taxus</taxon>
    </lineage>
</organism>
<dbReference type="EMBL" id="JAHRHJ020000011">
    <property type="protein sequence ID" value="KAH9294829.1"/>
    <property type="molecule type" value="Genomic_DNA"/>
</dbReference>
<evidence type="ECO:0000313" key="2">
    <source>
        <dbReference type="Proteomes" id="UP000824469"/>
    </source>
</evidence>
<protein>
    <submittedName>
        <fullName evidence="1">Uncharacterized protein</fullName>
    </submittedName>
</protein>
<comment type="caution">
    <text evidence="1">The sequence shown here is derived from an EMBL/GenBank/DDBJ whole genome shotgun (WGS) entry which is preliminary data.</text>
</comment>